<proteinExistence type="inferred from homology"/>
<dbReference type="InterPro" id="IPR000055">
    <property type="entry name" value="Restrct_endonuc_typeI_TRD"/>
</dbReference>
<dbReference type="GO" id="GO:0009307">
    <property type="term" value="P:DNA restriction-modification system"/>
    <property type="evidence" value="ECO:0007669"/>
    <property type="project" value="UniProtKB-KW"/>
</dbReference>
<keyword evidence="6" id="KW-0378">Hydrolase</keyword>
<keyword evidence="3" id="KW-0238">DNA-binding</keyword>
<keyword evidence="6" id="KW-0255">Endonuclease</keyword>
<dbReference type="GO" id="GO:0003677">
    <property type="term" value="F:DNA binding"/>
    <property type="evidence" value="ECO:0007669"/>
    <property type="project" value="UniProtKB-KW"/>
</dbReference>
<reference evidence="6 7" key="1">
    <citation type="submission" date="2020-05" db="EMBL/GenBank/DDBJ databases">
        <title>Novel Mycoplasma species detected in Mirounga angustirostris (northern elephant seal) from the USA.</title>
        <authorList>
            <person name="Volokhov D.V."/>
        </authorList>
    </citation>
    <scope>NUCLEOTIDE SEQUENCE [LARGE SCALE GENOMIC DNA]</scope>
    <source>
        <strain evidence="6 7">Mirounga ES2806-NAS</strain>
    </source>
</reference>
<keyword evidence="6" id="KW-0540">Nuclease</keyword>
<feature type="coiled-coil region" evidence="4">
    <location>
        <begin position="124"/>
        <end position="174"/>
    </location>
</feature>
<dbReference type="Gene3D" id="3.90.220.20">
    <property type="entry name" value="DNA methylase specificity domains"/>
    <property type="match status" value="2"/>
</dbReference>
<dbReference type="AlphaFoldDB" id="A0A6M4JDX4"/>
<dbReference type="GO" id="GO:0004519">
    <property type="term" value="F:endonuclease activity"/>
    <property type="evidence" value="ECO:0007669"/>
    <property type="project" value="UniProtKB-KW"/>
</dbReference>
<sequence>MKQHKLLFLLIFTNAWVQKKVGNLLNYTRPEKYITKLKEPLEKGKIPILTANNSFILGYTNEINFFDRECIIFDDFTLLNKYVDFRFMVKSSAIKILELNNSNNNLFFIFLVLNSIKLTSDGYNRDYIQKIQNLSLNITKLSEQNKIANFLNLLNNYNNLIKTKISKIENIKNTLLNKMFADETLFPAIRFKEFTNTWYQEKIDNLFKWYSIRNNESNNLTSYTISNTLGFINQKAYFLNGGKSVNANKNTSKSILPNSFAFNPSRIDVCSLAYYNNVEKGLISNIYEVFHTTNVIDDKFINFYFKTLHFSKLKSSNTNTGIRNTFSLKNIKDEVFFITNLDEQIQNSKLLNNINFSVSLLKRKWK</sequence>
<feature type="domain" description="Type I restriction modification DNA specificity" evidence="5">
    <location>
        <begin position="16"/>
        <end position="170"/>
    </location>
</feature>
<organism evidence="6 7">
    <name type="scientific">Mycoplasma miroungirhinis</name>
    <dbReference type="NCBI Taxonomy" id="754516"/>
    <lineage>
        <taxon>Bacteria</taxon>
        <taxon>Bacillati</taxon>
        <taxon>Mycoplasmatota</taxon>
        <taxon>Mollicutes</taxon>
        <taxon>Mycoplasmataceae</taxon>
        <taxon>Mycoplasma</taxon>
    </lineage>
</organism>
<dbReference type="EMBL" id="CP053097">
    <property type="protein sequence ID" value="QJR44438.1"/>
    <property type="molecule type" value="Genomic_DNA"/>
</dbReference>
<evidence type="ECO:0000256" key="3">
    <source>
        <dbReference type="ARBA" id="ARBA00023125"/>
    </source>
</evidence>
<evidence type="ECO:0000256" key="2">
    <source>
        <dbReference type="ARBA" id="ARBA00022747"/>
    </source>
</evidence>
<dbReference type="Pfam" id="PF01420">
    <property type="entry name" value="Methylase_S"/>
    <property type="match status" value="1"/>
</dbReference>
<dbReference type="KEGG" id="mmio:HLA92_00135"/>
<evidence type="ECO:0000259" key="5">
    <source>
        <dbReference type="Pfam" id="PF01420"/>
    </source>
</evidence>
<evidence type="ECO:0000313" key="6">
    <source>
        <dbReference type="EMBL" id="QJR44438.1"/>
    </source>
</evidence>
<evidence type="ECO:0000256" key="1">
    <source>
        <dbReference type="ARBA" id="ARBA00010923"/>
    </source>
</evidence>
<gene>
    <name evidence="6" type="ORF">HLA92_00135</name>
</gene>
<evidence type="ECO:0000256" key="4">
    <source>
        <dbReference type="SAM" id="Coils"/>
    </source>
</evidence>
<name>A0A6M4JDX4_9MOLU</name>
<protein>
    <submittedName>
        <fullName evidence="6">Restriction endonuclease subunit S</fullName>
    </submittedName>
</protein>
<keyword evidence="7" id="KW-1185">Reference proteome</keyword>
<accession>A0A6M4JDX4</accession>
<dbReference type="Proteomes" id="UP000502118">
    <property type="component" value="Chromosome"/>
</dbReference>
<dbReference type="SUPFAM" id="SSF116734">
    <property type="entry name" value="DNA methylase specificity domain"/>
    <property type="match status" value="2"/>
</dbReference>
<comment type="similarity">
    <text evidence="1">Belongs to the type-I restriction system S methylase family.</text>
</comment>
<dbReference type="RefSeq" id="WP_171113517.1">
    <property type="nucleotide sequence ID" value="NZ_CP053097.1"/>
</dbReference>
<evidence type="ECO:0000313" key="7">
    <source>
        <dbReference type="Proteomes" id="UP000502118"/>
    </source>
</evidence>
<keyword evidence="4" id="KW-0175">Coiled coil</keyword>
<keyword evidence="2" id="KW-0680">Restriction system</keyword>
<dbReference type="InterPro" id="IPR044946">
    <property type="entry name" value="Restrct_endonuc_typeI_TRD_sf"/>
</dbReference>